<dbReference type="InterPro" id="IPR002347">
    <property type="entry name" value="SDR_fam"/>
</dbReference>
<dbReference type="PANTHER" id="PTHR45458">
    <property type="entry name" value="SHORT-CHAIN DEHYDROGENASE/REDUCTASE SDR"/>
    <property type="match status" value="1"/>
</dbReference>
<sequence length="234" mass="25351">MNIVVIGANRGLGYYLAKVFAENNHQVIAGVFSKDSSPEVNDLQSSYPQNVHLIPMDVSSEESIQAAAQAAQQLFGQVDVLINVAGVLLPGDREGTIVDTDLRELRLSLEVNTVGTVIVMQRFLPVMRGDGGGMMIMVTSEAGSVTNNGSVYPYYSVSKAAANKAVFVFRATVGDQCAIYAMHPGRMNTEMGRTYAQIEPYESAESIYRIAIGEKPIQDNGTGFINYKGEPMEL</sequence>
<dbReference type="InterPro" id="IPR036291">
    <property type="entry name" value="NAD(P)-bd_dom_sf"/>
</dbReference>
<dbReference type="Pfam" id="PF00106">
    <property type="entry name" value="adh_short"/>
    <property type="match status" value="1"/>
</dbReference>
<evidence type="ECO:0000313" key="2">
    <source>
        <dbReference type="Proteomes" id="UP001177943"/>
    </source>
</evidence>
<dbReference type="Gene3D" id="3.40.50.720">
    <property type="entry name" value="NAD(P)-binding Rossmann-like Domain"/>
    <property type="match status" value="1"/>
</dbReference>
<reference evidence="1" key="1">
    <citation type="submission" date="2023-05" db="EMBL/GenBank/DDBJ databases">
        <title>Comparative genomics of Bacillaceae isolates and their secondary metabolite potential.</title>
        <authorList>
            <person name="Song L."/>
            <person name="Nielsen L.J."/>
            <person name="Mohite O."/>
            <person name="Xu X."/>
            <person name="Weber T."/>
            <person name="Kovacs A.T."/>
        </authorList>
    </citation>
    <scope>NUCLEOTIDE SEQUENCE</scope>
    <source>
        <strain evidence="1">B2_4</strain>
    </source>
</reference>
<protein>
    <submittedName>
        <fullName evidence="1">SDR family NAD(P)-dependent oxidoreductase</fullName>
    </submittedName>
</protein>
<dbReference type="PRINTS" id="PR00081">
    <property type="entry name" value="GDHRDH"/>
</dbReference>
<dbReference type="Proteomes" id="UP001177943">
    <property type="component" value="Chromosome"/>
</dbReference>
<evidence type="ECO:0000313" key="1">
    <source>
        <dbReference type="EMBL" id="WHX49448.1"/>
    </source>
</evidence>
<dbReference type="PANTHER" id="PTHR45458:SF1">
    <property type="entry name" value="SHORT CHAIN DEHYDROGENASE"/>
    <property type="match status" value="1"/>
</dbReference>
<gene>
    <name evidence="1" type="ORF">QNH46_01785</name>
</gene>
<organism evidence="1 2">
    <name type="scientific">Paenibacillus woosongensis</name>
    <dbReference type="NCBI Taxonomy" id="307580"/>
    <lineage>
        <taxon>Bacteria</taxon>
        <taxon>Bacillati</taxon>
        <taxon>Bacillota</taxon>
        <taxon>Bacilli</taxon>
        <taxon>Bacillales</taxon>
        <taxon>Paenibacillaceae</taxon>
        <taxon>Paenibacillus</taxon>
    </lineage>
</organism>
<dbReference type="RefSeq" id="WP_283926657.1">
    <property type="nucleotide sequence ID" value="NZ_CP126084.1"/>
</dbReference>
<accession>A0AA95KTZ7</accession>
<dbReference type="AlphaFoldDB" id="A0AA95KTZ7"/>
<proteinExistence type="predicted"/>
<name>A0AA95KTZ7_9BACL</name>
<dbReference type="KEGG" id="pwn:QNH46_01785"/>
<dbReference type="SUPFAM" id="SSF51735">
    <property type="entry name" value="NAD(P)-binding Rossmann-fold domains"/>
    <property type="match status" value="1"/>
</dbReference>
<dbReference type="EMBL" id="CP126084">
    <property type="protein sequence ID" value="WHX49448.1"/>
    <property type="molecule type" value="Genomic_DNA"/>
</dbReference>
<dbReference type="GO" id="GO:0016616">
    <property type="term" value="F:oxidoreductase activity, acting on the CH-OH group of donors, NAD or NADP as acceptor"/>
    <property type="evidence" value="ECO:0007669"/>
    <property type="project" value="TreeGrafter"/>
</dbReference>
<dbReference type="InterPro" id="IPR052184">
    <property type="entry name" value="SDR_enzymes"/>
</dbReference>